<protein>
    <submittedName>
        <fullName evidence="1">Uncharacterized protein</fullName>
    </submittedName>
</protein>
<gene>
    <name evidence="1" type="ORF">DFL_003718</name>
</gene>
<comment type="caution">
    <text evidence="1">The sequence shown here is derived from an EMBL/GenBank/DDBJ whole genome shotgun (WGS) entry which is preliminary data.</text>
</comment>
<reference evidence="1 2" key="1">
    <citation type="submission" date="2019-01" db="EMBL/GenBank/DDBJ databases">
        <title>Intercellular communication is required for trap formation in the nematode-trapping fungus Duddingtonia flagrans.</title>
        <authorList>
            <person name="Youssar L."/>
            <person name="Wernet V."/>
            <person name="Hensel N."/>
            <person name="Hildebrandt H.-G."/>
            <person name="Fischer R."/>
        </authorList>
    </citation>
    <scope>NUCLEOTIDE SEQUENCE [LARGE SCALE GENOMIC DNA]</scope>
    <source>
        <strain evidence="1 2">CBS H-5679</strain>
    </source>
</reference>
<dbReference type="OrthoDB" id="5333917at2759"/>
<name>A0A437A2P0_ARTFL</name>
<dbReference type="AlphaFoldDB" id="A0A437A2P0"/>
<accession>A0A437A2P0</accession>
<organism evidence="1 2">
    <name type="scientific">Arthrobotrys flagrans</name>
    <name type="common">Nematode-trapping fungus</name>
    <name type="synonym">Trichothecium flagrans</name>
    <dbReference type="NCBI Taxonomy" id="97331"/>
    <lineage>
        <taxon>Eukaryota</taxon>
        <taxon>Fungi</taxon>
        <taxon>Dikarya</taxon>
        <taxon>Ascomycota</taxon>
        <taxon>Pezizomycotina</taxon>
        <taxon>Orbiliomycetes</taxon>
        <taxon>Orbiliales</taxon>
        <taxon>Orbiliaceae</taxon>
        <taxon>Arthrobotrys</taxon>
    </lineage>
</organism>
<dbReference type="Proteomes" id="UP000283090">
    <property type="component" value="Unassembled WGS sequence"/>
</dbReference>
<proteinExistence type="predicted"/>
<dbReference type="GeneID" id="93586029"/>
<dbReference type="EMBL" id="SAEB01000006">
    <property type="protein sequence ID" value="RVD85394.1"/>
    <property type="molecule type" value="Genomic_DNA"/>
</dbReference>
<sequence>MTVTGLPNNLQVGYATDFPSELSTEDSYRCEINASWPKYMGLGEADIMVPLRKDPWLRQFQVLVVYKAPDSSTMRLVGMGSSIPFYWPTPNDNDTLPDGGWDAVGALGIRQHYFRNNMTEKLQAFKARTLPDVPARPWDASYSGGETPNTLCALAVCILQEFRTPGLAERIIGLMRDKCMAEDYQAYVVPVRPTRKTEFKAMQMPIYLQMGRNCEVETNNGADVLVRKDTFDPWVRKHLSIGGTPIKIANTSITLRAKGRCWDDSADKPGMCEKAWKEGNVQINEHDGEEYVNVYDVPGTLGPVRYYWRRDEGVYCEPNLWIRHI</sequence>
<evidence type="ECO:0000313" key="2">
    <source>
        <dbReference type="Proteomes" id="UP000283090"/>
    </source>
</evidence>
<dbReference type="Gene3D" id="3.40.630.30">
    <property type="match status" value="1"/>
</dbReference>
<keyword evidence="2" id="KW-1185">Reference proteome</keyword>
<dbReference type="RefSeq" id="XP_067490938.1">
    <property type="nucleotide sequence ID" value="XM_067632694.1"/>
</dbReference>
<evidence type="ECO:0000313" key="1">
    <source>
        <dbReference type="EMBL" id="RVD85394.1"/>
    </source>
</evidence>
<dbReference type="VEuPathDB" id="FungiDB:DFL_003718"/>